<sequence>VMNGRNLILCFDGTTNKFGEERITNIVRMFELLEKNEANQFCYYQPGIGTYDAKIPLQEQKSTLSSKISMTSDAIFANGMRKHILGGYRFLMAHYHSNDRIYMFGFSRGAYTIRALCGMLEKVGLVSYGNDEQVEFAWEMYQKGTQDLAVKFQEVFSQRVQIHFLGLWCASPHEVLADRYLIVSRDTVKSTQKDYLEPQTDSFVSYVFHALALHERRVNFQPHIYCRPTPSESHVHNRPPTQIFQRYFIGDHSDVGGRFPFQNLAKDALANPSFRWIVWAAVHAAGEHQLHFNTRAFHKYHDILIYELGDHDVTYMLNSSPTEDSKGDKALERELKSTGVKIHNVFKAPSMWRLIQLFHGKGGEGNPRTIDDDAVLHASVRRASDANNIHFWGKGPPIGSKKADETVAGSHL</sequence>
<reference evidence="2" key="1">
    <citation type="submission" date="2023-03" db="EMBL/GenBank/DDBJ databases">
        <title>Massive genome expansion in bonnet fungi (Mycena s.s.) driven by repeated elements and novel gene families across ecological guilds.</title>
        <authorList>
            <consortium name="Lawrence Berkeley National Laboratory"/>
            <person name="Harder C.B."/>
            <person name="Miyauchi S."/>
            <person name="Viragh M."/>
            <person name="Kuo A."/>
            <person name="Thoen E."/>
            <person name="Andreopoulos B."/>
            <person name="Lu D."/>
            <person name="Skrede I."/>
            <person name="Drula E."/>
            <person name="Henrissat B."/>
            <person name="Morin E."/>
            <person name="Kohler A."/>
            <person name="Barry K."/>
            <person name="LaButti K."/>
            <person name="Morin E."/>
            <person name="Salamov A."/>
            <person name="Lipzen A."/>
            <person name="Mereny Z."/>
            <person name="Hegedus B."/>
            <person name="Baldrian P."/>
            <person name="Stursova M."/>
            <person name="Weitz H."/>
            <person name="Taylor A."/>
            <person name="Grigoriev I.V."/>
            <person name="Nagy L.G."/>
            <person name="Martin F."/>
            <person name="Kauserud H."/>
        </authorList>
    </citation>
    <scope>NUCLEOTIDE SEQUENCE</scope>
    <source>
        <strain evidence="2">CBHHK182m</strain>
    </source>
</reference>
<dbReference type="InterPro" id="IPR018712">
    <property type="entry name" value="Tle1-like_cat"/>
</dbReference>
<dbReference type="Pfam" id="PF09994">
    <property type="entry name" value="T6SS_Tle1-like_cat"/>
    <property type="match status" value="1"/>
</dbReference>
<dbReference type="PANTHER" id="PTHR33840">
    <property type="match status" value="1"/>
</dbReference>
<proteinExistence type="predicted"/>
<gene>
    <name evidence="2" type="ORF">B0H16DRAFT_1329940</name>
</gene>
<dbReference type="PANTHER" id="PTHR33840:SF2">
    <property type="entry name" value="TLE1 PHOSPHOLIPASE DOMAIN-CONTAINING PROTEIN"/>
    <property type="match status" value="1"/>
</dbReference>
<dbReference type="Proteomes" id="UP001215598">
    <property type="component" value="Unassembled WGS sequence"/>
</dbReference>
<evidence type="ECO:0000313" key="3">
    <source>
        <dbReference type="Proteomes" id="UP001215598"/>
    </source>
</evidence>
<evidence type="ECO:0000259" key="1">
    <source>
        <dbReference type="Pfam" id="PF09994"/>
    </source>
</evidence>
<accession>A0AAD7HY39</accession>
<name>A0AAD7HY39_9AGAR</name>
<comment type="caution">
    <text evidence="2">The sequence shown here is derived from an EMBL/GenBank/DDBJ whole genome shotgun (WGS) entry which is preliminary data.</text>
</comment>
<dbReference type="AlphaFoldDB" id="A0AAD7HY39"/>
<keyword evidence="3" id="KW-1185">Reference proteome</keyword>
<feature type="domain" description="T6SS Phospholipase effector Tle1-like catalytic" evidence="1">
    <location>
        <begin position="5"/>
        <end position="278"/>
    </location>
</feature>
<dbReference type="EMBL" id="JARKIB010000160">
    <property type="protein sequence ID" value="KAJ7730295.1"/>
    <property type="molecule type" value="Genomic_DNA"/>
</dbReference>
<feature type="non-terminal residue" evidence="2">
    <location>
        <position position="412"/>
    </location>
</feature>
<protein>
    <recommendedName>
        <fullName evidence="1">T6SS Phospholipase effector Tle1-like catalytic domain-containing protein</fullName>
    </recommendedName>
</protein>
<organism evidence="2 3">
    <name type="scientific">Mycena metata</name>
    <dbReference type="NCBI Taxonomy" id="1033252"/>
    <lineage>
        <taxon>Eukaryota</taxon>
        <taxon>Fungi</taxon>
        <taxon>Dikarya</taxon>
        <taxon>Basidiomycota</taxon>
        <taxon>Agaricomycotina</taxon>
        <taxon>Agaricomycetes</taxon>
        <taxon>Agaricomycetidae</taxon>
        <taxon>Agaricales</taxon>
        <taxon>Marasmiineae</taxon>
        <taxon>Mycenaceae</taxon>
        <taxon>Mycena</taxon>
    </lineage>
</organism>
<evidence type="ECO:0000313" key="2">
    <source>
        <dbReference type="EMBL" id="KAJ7730295.1"/>
    </source>
</evidence>